<organism evidence="2 3">
    <name type="scientific">Brassicogethes aeneus</name>
    <name type="common">Rape pollen beetle</name>
    <name type="synonym">Meligethes aeneus</name>
    <dbReference type="NCBI Taxonomy" id="1431903"/>
    <lineage>
        <taxon>Eukaryota</taxon>
        <taxon>Metazoa</taxon>
        <taxon>Ecdysozoa</taxon>
        <taxon>Arthropoda</taxon>
        <taxon>Hexapoda</taxon>
        <taxon>Insecta</taxon>
        <taxon>Pterygota</taxon>
        <taxon>Neoptera</taxon>
        <taxon>Endopterygota</taxon>
        <taxon>Coleoptera</taxon>
        <taxon>Polyphaga</taxon>
        <taxon>Cucujiformia</taxon>
        <taxon>Nitidulidae</taxon>
        <taxon>Meligethinae</taxon>
        <taxon>Brassicogethes</taxon>
    </lineage>
</organism>
<dbReference type="GO" id="GO:0051959">
    <property type="term" value="F:dynein light intermediate chain binding"/>
    <property type="evidence" value="ECO:0007669"/>
    <property type="project" value="InterPro"/>
</dbReference>
<evidence type="ECO:0000313" key="2">
    <source>
        <dbReference type="EMBL" id="CAH0554581.1"/>
    </source>
</evidence>
<dbReference type="EMBL" id="OV121135">
    <property type="protein sequence ID" value="CAH0554581.1"/>
    <property type="molecule type" value="Genomic_DNA"/>
</dbReference>
<proteinExistence type="predicted"/>
<dbReference type="PANTHER" id="PTHR45703">
    <property type="entry name" value="DYNEIN HEAVY CHAIN"/>
    <property type="match status" value="1"/>
</dbReference>
<protein>
    <submittedName>
        <fullName evidence="2">Uncharacterized protein</fullName>
    </submittedName>
</protein>
<dbReference type="GO" id="GO:0045505">
    <property type="term" value="F:dynein intermediate chain binding"/>
    <property type="evidence" value="ECO:0007669"/>
    <property type="project" value="InterPro"/>
</dbReference>
<feature type="coiled-coil region" evidence="1">
    <location>
        <begin position="177"/>
        <end position="243"/>
    </location>
</feature>
<dbReference type="InterPro" id="IPR026983">
    <property type="entry name" value="DHC"/>
</dbReference>
<keyword evidence="3" id="KW-1185">Reference proteome</keyword>
<dbReference type="AlphaFoldDB" id="A0A9P0B088"/>
<name>A0A9P0B088_BRAAE</name>
<evidence type="ECO:0000256" key="1">
    <source>
        <dbReference type="SAM" id="Coils"/>
    </source>
</evidence>
<evidence type="ECO:0000313" key="3">
    <source>
        <dbReference type="Proteomes" id="UP001154078"/>
    </source>
</evidence>
<accession>A0A9P0B088</accession>
<dbReference type="Gene3D" id="1.10.287.2610">
    <property type="match status" value="1"/>
</dbReference>
<dbReference type="PANTHER" id="PTHR45703:SF22">
    <property type="entry name" value="DYNEIN CYTOPLASMIC 2 HEAVY CHAIN 1"/>
    <property type="match status" value="1"/>
</dbReference>
<keyword evidence="1" id="KW-0175">Coiled coil</keyword>
<dbReference type="GO" id="GO:0007018">
    <property type="term" value="P:microtubule-based movement"/>
    <property type="evidence" value="ECO:0007669"/>
    <property type="project" value="InterPro"/>
</dbReference>
<dbReference type="GO" id="GO:0030286">
    <property type="term" value="C:dynein complex"/>
    <property type="evidence" value="ECO:0007669"/>
    <property type="project" value="InterPro"/>
</dbReference>
<sequence length="243" mass="27640">MEDTNADDSKVLEIISYEAINMFYNKLVCHEDIEKLKNIVKDSVQQAWGKSNILDEVFKYFYIPNPQVSSISSSLKLQKHTKEEWQKQIEQAIIYCEREGMVMDVMVNDELINICSVISKILSGLEENLVLLGISGVGRRSALKIISALLSAKLIVPSSETQSQLYIELKKAGITKLDEAKQLVNDLKLKADEQQNKLSEKQEKANSALDMISNTMKNANSKKELMENLKQQTEDENVQILRR</sequence>
<dbReference type="OrthoDB" id="10252139at2759"/>
<dbReference type="Proteomes" id="UP001154078">
    <property type="component" value="Chromosome 4"/>
</dbReference>
<gene>
    <name evidence="2" type="ORF">MELIAE_LOCUS6130</name>
</gene>
<reference evidence="2" key="1">
    <citation type="submission" date="2021-12" db="EMBL/GenBank/DDBJ databases">
        <authorList>
            <person name="King R."/>
        </authorList>
    </citation>
    <scope>NUCLEOTIDE SEQUENCE</scope>
</reference>
<dbReference type="Gene3D" id="1.20.920.30">
    <property type="match status" value="1"/>
</dbReference>